<dbReference type="InterPro" id="IPR036768">
    <property type="entry name" value="PolIII_chi_sf"/>
</dbReference>
<keyword evidence="2" id="KW-1185">Reference proteome</keyword>
<dbReference type="KEGG" id="mcg:GL4_2421"/>
<dbReference type="STRING" id="1384459.GL4_2421"/>
<dbReference type="PANTHER" id="PTHR38767:SF1">
    <property type="entry name" value="DNA POLYMERASE III SUBUNIT CHI"/>
    <property type="match status" value="1"/>
</dbReference>
<name>A0A0A8K5T1_9HYPH</name>
<keyword evidence="1" id="KW-0548">Nucleotidyltransferase</keyword>
<keyword evidence="1" id="KW-0808">Transferase</keyword>
<gene>
    <name evidence="1" type="ORF">GL4_2421</name>
</gene>
<dbReference type="OrthoDB" id="9795973at2"/>
<dbReference type="GO" id="GO:0003887">
    <property type="term" value="F:DNA-directed DNA polymerase activity"/>
    <property type="evidence" value="ECO:0007669"/>
    <property type="project" value="UniProtKB-EC"/>
</dbReference>
<dbReference type="Proteomes" id="UP000031643">
    <property type="component" value="Chromosome"/>
</dbReference>
<evidence type="ECO:0000313" key="2">
    <source>
        <dbReference type="Proteomes" id="UP000031643"/>
    </source>
</evidence>
<dbReference type="Gene3D" id="3.40.50.10110">
    <property type="entry name" value="DNA polymerase III subunit chi"/>
    <property type="match status" value="1"/>
</dbReference>
<dbReference type="SUPFAM" id="SSF102400">
    <property type="entry name" value="DNA polymerase III chi subunit"/>
    <property type="match status" value="1"/>
</dbReference>
<dbReference type="AlphaFoldDB" id="A0A0A8K5T1"/>
<evidence type="ECO:0000313" key="1">
    <source>
        <dbReference type="EMBL" id="BAQ17857.1"/>
    </source>
</evidence>
<dbReference type="RefSeq" id="WP_045367773.1">
    <property type="nucleotide sequence ID" value="NZ_AP014648.1"/>
</dbReference>
<dbReference type="EC" id="2.7.7.7" evidence="1"/>
<sequence>MSGETEVYFYHLESRTLEQVLPALLERSLERGWRAAVQAASLERVEALNTLLWTFREDSFLPHGTDADGAPTAQPVYLTDSDSNPNGANVRFLVDGASLEATSGYARVVHIFDGHDPDAVARARAAWAAAKDEGLSVSYWQQDEGGRWQQKA</sequence>
<proteinExistence type="predicted"/>
<dbReference type="NCBIfam" id="NF004347">
    <property type="entry name" value="PRK05728.1-4"/>
    <property type="match status" value="1"/>
</dbReference>
<dbReference type="GO" id="GO:0006260">
    <property type="term" value="P:DNA replication"/>
    <property type="evidence" value="ECO:0007669"/>
    <property type="project" value="InterPro"/>
</dbReference>
<accession>A0A0A8K5T1</accession>
<dbReference type="EMBL" id="AP014648">
    <property type="protein sequence ID" value="BAQ17857.1"/>
    <property type="molecule type" value="Genomic_DNA"/>
</dbReference>
<reference evidence="1 2" key="1">
    <citation type="submission" date="2014-09" db="EMBL/GenBank/DDBJ databases">
        <title>Genome sequencing of Methyloceanibacter caenitepidi Gela4.</title>
        <authorList>
            <person name="Takeuchi M."/>
            <person name="Susumu S."/>
            <person name="Kamagata Y."/>
            <person name="Oshima K."/>
            <person name="Hattori M."/>
            <person name="Iwasaki W."/>
        </authorList>
    </citation>
    <scope>NUCLEOTIDE SEQUENCE [LARGE SCALE GENOMIC DNA]</scope>
    <source>
        <strain evidence="1 2">Gela4</strain>
    </source>
</reference>
<dbReference type="GO" id="GO:0032298">
    <property type="term" value="P:positive regulation of DNA-templated DNA replication initiation"/>
    <property type="evidence" value="ECO:0007669"/>
    <property type="project" value="TreeGrafter"/>
</dbReference>
<dbReference type="GO" id="GO:0003677">
    <property type="term" value="F:DNA binding"/>
    <property type="evidence" value="ECO:0007669"/>
    <property type="project" value="InterPro"/>
</dbReference>
<dbReference type="HOGENOM" id="CLU_131584_4_0_5"/>
<dbReference type="InterPro" id="IPR007459">
    <property type="entry name" value="DNA_pol3_chi"/>
</dbReference>
<protein>
    <submittedName>
        <fullName evidence="1">DNA polymerase III chi subunit</fullName>
        <ecNumber evidence="1">2.7.7.7</ecNumber>
    </submittedName>
</protein>
<organism evidence="1 2">
    <name type="scientific">Methyloceanibacter caenitepidi</name>
    <dbReference type="NCBI Taxonomy" id="1384459"/>
    <lineage>
        <taxon>Bacteria</taxon>
        <taxon>Pseudomonadati</taxon>
        <taxon>Pseudomonadota</taxon>
        <taxon>Alphaproteobacteria</taxon>
        <taxon>Hyphomicrobiales</taxon>
        <taxon>Hyphomicrobiaceae</taxon>
        <taxon>Methyloceanibacter</taxon>
    </lineage>
</organism>
<dbReference type="PANTHER" id="PTHR38767">
    <property type="entry name" value="DNA POLYMERASE III SUBUNIT CHI"/>
    <property type="match status" value="1"/>
</dbReference>
<dbReference type="Pfam" id="PF04364">
    <property type="entry name" value="DNA_pol3_chi"/>
    <property type="match status" value="1"/>
</dbReference>